<feature type="compositionally biased region" description="Pro residues" evidence="2">
    <location>
        <begin position="41"/>
        <end position="63"/>
    </location>
</feature>
<accession>A0AAD8SU70</accession>
<keyword evidence="1" id="KW-0862">Zinc</keyword>
<name>A0AAD8SU70_LOLMU</name>
<proteinExistence type="predicted"/>
<dbReference type="PROSITE" id="PS50158">
    <property type="entry name" value="ZF_CCHC"/>
    <property type="match status" value="1"/>
</dbReference>
<dbReference type="Proteomes" id="UP001231189">
    <property type="component" value="Unassembled WGS sequence"/>
</dbReference>
<dbReference type="InterPro" id="IPR036875">
    <property type="entry name" value="Znf_CCHC_sf"/>
</dbReference>
<dbReference type="GO" id="GO:0003676">
    <property type="term" value="F:nucleic acid binding"/>
    <property type="evidence" value="ECO:0007669"/>
    <property type="project" value="InterPro"/>
</dbReference>
<dbReference type="Gene3D" id="4.10.60.10">
    <property type="entry name" value="Zinc finger, CCHC-type"/>
    <property type="match status" value="1"/>
</dbReference>
<evidence type="ECO:0000313" key="5">
    <source>
        <dbReference type="Proteomes" id="UP001231189"/>
    </source>
</evidence>
<dbReference type="AlphaFoldDB" id="A0AAD8SU70"/>
<dbReference type="SMART" id="SM00343">
    <property type="entry name" value="ZnF_C2HC"/>
    <property type="match status" value="2"/>
</dbReference>
<evidence type="ECO:0000259" key="3">
    <source>
        <dbReference type="PROSITE" id="PS50158"/>
    </source>
</evidence>
<feature type="compositionally biased region" description="Basic residues" evidence="2">
    <location>
        <begin position="96"/>
        <end position="118"/>
    </location>
</feature>
<evidence type="ECO:0000313" key="4">
    <source>
        <dbReference type="EMBL" id="KAK1663720.1"/>
    </source>
</evidence>
<dbReference type="PANTHER" id="PTHR33087:SF31">
    <property type="entry name" value="OS06G0482850 PROTEIN"/>
    <property type="match status" value="1"/>
</dbReference>
<feature type="domain" description="CCHC-type" evidence="3">
    <location>
        <begin position="128"/>
        <end position="143"/>
    </location>
</feature>
<sequence length="558" mass="60415">MSSSGSCDSHGHRRHGRWLSDDGSMGESSRSYSDVARSPPRAAPTPPPPPPPTAPEAAPPAPRRAPAATRIVPRSEIHRANTDAVRGADAGGWQQPRRRHHQRRRPQGARDRPQRRRSPSPEMEGGLCFRCLEPGHAVRDCTNEVRCCRCLLSGHGSQDCTPEQRAYDHARARHAHHDAAPSQRRRASPPPPPPPPPPPAPRAQAAAAPPPPSRHPAPAAAAIARTVDPLGPVRAPATVATAARAVDSLSPVHVVLSRSTEMDEAEQVLRRAMVASITGTRPTVTADQVARVLYTSFNLRPGDFTIHRHQPEDFLIIFTSQELKDRLSGDHFIGDASFSLSVRPWCKLAHAGSARLEHRVELALRGIPAQAWQVSTVESLLGHGCWVERIHPDTRSRADMATFRLTARTNDVAAFRHHAVLEVVELIPARTASEPRTLLPRPSSLAEEMEALATATTPPTMIMLPGVAPAVDVGNAAVPMATPTLPLDVWTTWLWTPLPVPWTLHDGELMGLPWMAAGLMHAGLPRRRANGDPPPPANVLWSLGRFRGAHNGSAGLVP</sequence>
<evidence type="ECO:0000256" key="2">
    <source>
        <dbReference type="SAM" id="MobiDB-lite"/>
    </source>
</evidence>
<dbReference type="InterPro" id="IPR001878">
    <property type="entry name" value="Znf_CCHC"/>
</dbReference>
<gene>
    <name evidence="4" type="ORF">QYE76_051879</name>
</gene>
<comment type="caution">
    <text evidence="4">The sequence shown here is derived from an EMBL/GenBank/DDBJ whole genome shotgun (WGS) entry which is preliminary data.</text>
</comment>
<keyword evidence="1" id="KW-0863">Zinc-finger</keyword>
<keyword evidence="1" id="KW-0479">Metal-binding</keyword>
<organism evidence="4 5">
    <name type="scientific">Lolium multiflorum</name>
    <name type="common">Italian ryegrass</name>
    <name type="synonym">Lolium perenne subsp. multiflorum</name>
    <dbReference type="NCBI Taxonomy" id="4521"/>
    <lineage>
        <taxon>Eukaryota</taxon>
        <taxon>Viridiplantae</taxon>
        <taxon>Streptophyta</taxon>
        <taxon>Embryophyta</taxon>
        <taxon>Tracheophyta</taxon>
        <taxon>Spermatophyta</taxon>
        <taxon>Magnoliopsida</taxon>
        <taxon>Liliopsida</taxon>
        <taxon>Poales</taxon>
        <taxon>Poaceae</taxon>
        <taxon>BOP clade</taxon>
        <taxon>Pooideae</taxon>
        <taxon>Poodae</taxon>
        <taxon>Poeae</taxon>
        <taxon>Poeae Chloroplast Group 2 (Poeae type)</taxon>
        <taxon>Loliodinae</taxon>
        <taxon>Loliinae</taxon>
        <taxon>Lolium</taxon>
    </lineage>
</organism>
<dbReference type="GO" id="GO:0008270">
    <property type="term" value="F:zinc ion binding"/>
    <property type="evidence" value="ECO:0007669"/>
    <property type="project" value="UniProtKB-KW"/>
</dbReference>
<keyword evidence="5" id="KW-1185">Reference proteome</keyword>
<feature type="region of interest" description="Disordered" evidence="2">
    <location>
        <begin position="157"/>
        <end position="219"/>
    </location>
</feature>
<dbReference type="PANTHER" id="PTHR33087">
    <property type="entry name" value="OS07G0539200 PROTEIN"/>
    <property type="match status" value="1"/>
</dbReference>
<dbReference type="EMBL" id="JAUUTY010000003">
    <property type="protein sequence ID" value="KAK1663720.1"/>
    <property type="molecule type" value="Genomic_DNA"/>
</dbReference>
<feature type="compositionally biased region" description="Pro residues" evidence="2">
    <location>
        <begin position="188"/>
        <end position="201"/>
    </location>
</feature>
<feature type="region of interest" description="Disordered" evidence="2">
    <location>
        <begin position="1"/>
        <end position="127"/>
    </location>
</feature>
<reference evidence="4" key="1">
    <citation type="submission" date="2023-07" db="EMBL/GenBank/DDBJ databases">
        <title>A chromosome-level genome assembly of Lolium multiflorum.</title>
        <authorList>
            <person name="Chen Y."/>
            <person name="Copetti D."/>
            <person name="Kolliker R."/>
            <person name="Studer B."/>
        </authorList>
    </citation>
    <scope>NUCLEOTIDE SEQUENCE</scope>
    <source>
        <strain evidence="4">02402/16</strain>
        <tissue evidence="4">Leaf</tissue>
    </source>
</reference>
<dbReference type="SUPFAM" id="SSF57756">
    <property type="entry name" value="Retrovirus zinc finger-like domains"/>
    <property type="match status" value="1"/>
</dbReference>
<dbReference type="InterPro" id="IPR053253">
    <property type="entry name" value="Sex_diff_modulator"/>
</dbReference>
<protein>
    <recommendedName>
        <fullName evidence="3">CCHC-type domain-containing protein</fullName>
    </recommendedName>
</protein>
<evidence type="ECO:0000256" key="1">
    <source>
        <dbReference type="PROSITE-ProRule" id="PRU00047"/>
    </source>
</evidence>